<keyword evidence="2" id="KW-1185">Reference proteome</keyword>
<dbReference type="EMBL" id="ONZQ02000010">
    <property type="protein sequence ID" value="SPO04611.1"/>
    <property type="molecule type" value="Genomic_DNA"/>
</dbReference>
<dbReference type="InterPro" id="IPR036047">
    <property type="entry name" value="F-box-like_dom_sf"/>
</dbReference>
<proteinExistence type="predicted"/>
<name>A0AAE8N1B5_9PEZI</name>
<protein>
    <recommendedName>
        <fullName evidence="3">F-box domain-containing protein</fullName>
    </recommendedName>
</protein>
<dbReference type="AlphaFoldDB" id="A0AAE8N1B5"/>
<organism evidence="1 2">
    <name type="scientific">Cephalotrichum gorgonifer</name>
    <dbReference type="NCBI Taxonomy" id="2041049"/>
    <lineage>
        <taxon>Eukaryota</taxon>
        <taxon>Fungi</taxon>
        <taxon>Dikarya</taxon>
        <taxon>Ascomycota</taxon>
        <taxon>Pezizomycotina</taxon>
        <taxon>Sordariomycetes</taxon>
        <taxon>Hypocreomycetidae</taxon>
        <taxon>Microascales</taxon>
        <taxon>Microascaceae</taxon>
        <taxon>Cephalotrichum</taxon>
    </lineage>
</organism>
<evidence type="ECO:0000313" key="1">
    <source>
        <dbReference type="EMBL" id="SPO04611.1"/>
    </source>
</evidence>
<reference evidence="1" key="1">
    <citation type="submission" date="2018-03" db="EMBL/GenBank/DDBJ databases">
        <authorList>
            <person name="Guldener U."/>
        </authorList>
    </citation>
    <scope>NUCLEOTIDE SEQUENCE</scope>
</reference>
<accession>A0AAE8N1B5</accession>
<gene>
    <name evidence="1" type="ORF">DNG_07296</name>
</gene>
<evidence type="ECO:0008006" key="3">
    <source>
        <dbReference type="Google" id="ProtNLM"/>
    </source>
</evidence>
<comment type="caution">
    <text evidence="1">The sequence shown here is derived from an EMBL/GenBank/DDBJ whole genome shotgun (WGS) entry which is preliminary data.</text>
</comment>
<evidence type="ECO:0000313" key="2">
    <source>
        <dbReference type="Proteomes" id="UP001187682"/>
    </source>
</evidence>
<dbReference type="Proteomes" id="UP001187682">
    <property type="component" value="Unassembled WGS sequence"/>
</dbReference>
<dbReference type="SUPFAM" id="SSF81383">
    <property type="entry name" value="F-box domain"/>
    <property type="match status" value="1"/>
</dbReference>
<sequence>MGSPPDHSSKREEPVGLDHLPLELLLKIADSDLVLENFTACVQVSRGWHALWTQPTVAAALCRKFFPTQLGPHTFSTFQKGCRKFFRRRHGKHTCLDISWLDYEAGLPCHFEPDPGLHPDGSCPEQWGEFANNMTYGGGNIVWNDGEGDVIFIDNLYTRKRKAIEVSAWDFVVPGPTKPFIYHLGTNIGVKYVFEEPESEECELSQWLSIRTWAKKVFITTSPSSVHVFSHDGANLSLDHIIDRYSSLSMGSPGYGFIHGGAERIRDHDRTNFLPNIQDRDGVFIVMKGLIPGPKVEGPYSHFLVREFSGAEHLATYACDIEETMRREMVRVFGKRHDLAEREMAGARQRATSGPVLGEMEDEQDVWAGVCGGDEGVYEVFRFAFKAHDLDGGDPLDSWVRHFQVSVNFCTIKRQFGAQSVYIDDGQDLDGTPEDEWVPRACMLRDGQFLRVYRGSHLSPSPTIVSRDISWGGRQRTRRLSGKSEGLYPLKQGNKLWNRERMDPTLDLGFFHDENFTVLWDHIGADCIVFDFRESGDEMLKLSEVEEGTNTRAEA</sequence>